<proteinExistence type="predicted"/>
<dbReference type="Gene3D" id="3.40.390.10">
    <property type="entry name" value="Collagenase (Catalytic Domain)"/>
    <property type="match status" value="1"/>
</dbReference>
<protein>
    <recommendedName>
        <fullName evidence="4">Lysine-specific metallo-endopeptidase domain-containing protein</fullName>
    </recommendedName>
</protein>
<feature type="signal peptide" evidence="1">
    <location>
        <begin position="1"/>
        <end position="16"/>
    </location>
</feature>
<comment type="caution">
    <text evidence="2">The sequence shown here is derived from an EMBL/GenBank/DDBJ whole genome shotgun (WGS) entry which is preliminary data.</text>
</comment>
<organism evidence="2 3">
    <name type="scientific">Lymnaea stagnalis</name>
    <name type="common">Great pond snail</name>
    <name type="synonym">Helix stagnalis</name>
    <dbReference type="NCBI Taxonomy" id="6523"/>
    <lineage>
        <taxon>Eukaryota</taxon>
        <taxon>Metazoa</taxon>
        <taxon>Spiralia</taxon>
        <taxon>Lophotrochozoa</taxon>
        <taxon>Mollusca</taxon>
        <taxon>Gastropoda</taxon>
        <taxon>Heterobranchia</taxon>
        <taxon>Euthyneura</taxon>
        <taxon>Panpulmonata</taxon>
        <taxon>Hygrophila</taxon>
        <taxon>Lymnaeoidea</taxon>
        <taxon>Lymnaeidae</taxon>
        <taxon>Lymnaea</taxon>
    </lineage>
</organism>
<gene>
    <name evidence="2" type="ORF">GSLYS_00016549001</name>
</gene>
<evidence type="ECO:0000313" key="2">
    <source>
        <dbReference type="EMBL" id="CAL1543015.1"/>
    </source>
</evidence>
<dbReference type="SUPFAM" id="SSF55486">
    <property type="entry name" value="Metalloproteases ('zincins'), catalytic domain"/>
    <property type="match status" value="1"/>
</dbReference>
<dbReference type="InterPro" id="IPR024079">
    <property type="entry name" value="MetalloPept_cat_dom_sf"/>
</dbReference>
<reference evidence="2 3" key="1">
    <citation type="submission" date="2024-04" db="EMBL/GenBank/DDBJ databases">
        <authorList>
            <consortium name="Genoscope - CEA"/>
            <person name="William W."/>
        </authorList>
    </citation>
    <scope>NUCLEOTIDE SEQUENCE [LARGE SCALE GENOMIC DNA]</scope>
</reference>
<name>A0AAV2IC23_LYMST</name>
<evidence type="ECO:0000256" key="1">
    <source>
        <dbReference type="SAM" id="SignalP"/>
    </source>
</evidence>
<dbReference type="Proteomes" id="UP001497497">
    <property type="component" value="Unassembled WGS sequence"/>
</dbReference>
<keyword evidence="1" id="KW-0732">Signal</keyword>
<sequence length="313" mass="33707">MSILLLLSLAVAGAAALPFHNNSIPNYHLAAEDFIFLNSLPKGKAGAQIPGFKYRYLDATNHQITPTLIPAHHQLEIAGSPRTSQHAVDVAAGVIQKMTRYMPQSMFESLTRGTVGIFTAAEKLTVFPENKNLASGSCGASCAGTCSHTCTFDGRKYEDIGGLTNSRAVVLDDIVLCTSADPYHHTVNILVHEFAHLVHTYATTAAIRTQITNAYNAAKQHATWQLNTYAMANDHEYWAMASAAFFGVDYEGNSNTGTMNMCGNAVCTTVPLVREHLRQKDPALFSALVHVYANNNPALNPGLTRCPAGTVVG</sequence>
<keyword evidence="3" id="KW-1185">Reference proteome</keyword>
<evidence type="ECO:0000313" key="3">
    <source>
        <dbReference type="Proteomes" id="UP001497497"/>
    </source>
</evidence>
<dbReference type="EMBL" id="CAXITT010000520">
    <property type="protein sequence ID" value="CAL1543015.1"/>
    <property type="molecule type" value="Genomic_DNA"/>
</dbReference>
<dbReference type="AlphaFoldDB" id="A0AAV2IC23"/>
<feature type="chain" id="PRO_5043315239" description="Lysine-specific metallo-endopeptidase domain-containing protein" evidence="1">
    <location>
        <begin position="17"/>
        <end position="313"/>
    </location>
</feature>
<dbReference type="GO" id="GO:0008237">
    <property type="term" value="F:metallopeptidase activity"/>
    <property type="evidence" value="ECO:0007669"/>
    <property type="project" value="InterPro"/>
</dbReference>
<evidence type="ECO:0008006" key="4">
    <source>
        <dbReference type="Google" id="ProtNLM"/>
    </source>
</evidence>
<accession>A0AAV2IC23</accession>